<dbReference type="InterPro" id="IPR006179">
    <property type="entry name" value="5_nucleotidase/apyrase"/>
</dbReference>
<dbReference type="STRING" id="1196081.A0A364KSN3"/>
<gene>
    <name evidence="6" type="ORF">BHQ10_002569</name>
</gene>
<dbReference type="SMART" id="SM00753">
    <property type="entry name" value="PAM"/>
    <property type="match status" value="1"/>
</dbReference>
<dbReference type="InterPro" id="IPR004843">
    <property type="entry name" value="Calcineurin-like_PHP"/>
</dbReference>
<comment type="caution">
    <text evidence="6">The sequence shown here is derived from an EMBL/GenBank/DDBJ whole genome shotgun (WGS) entry which is preliminary data.</text>
</comment>
<dbReference type="InterPro" id="IPR029052">
    <property type="entry name" value="Metallo-depent_PP-like"/>
</dbReference>
<keyword evidence="7" id="KW-1185">Reference proteome</keyword>
<dbReference type="OrthoDB" id="10252235at2759"/>
<dbReference type="InterPro" id="IPR036907">
    <property type="entry name" value="5'-Nucleotdase_C_sf"/>
</dbReference>
<feature type="region of interest" description="Disordered" evidence="3">
    <location>
        <begin position="1151"/>
        <end position="1245"/>
    </location>
</feature>
<evidence type="ECO:0000256" key="2">
    <source>
        <dbReference type="ARBA" id="ARBA00022729"/>
    </source>
</evidence>
<evidence type="ECO:0000256" key="1">
    <source>
        <dbReference type="ARBA" id="ARBA00006654"/>
    </source>
</evidence>
<proteinExistence type="inferred from homology"/>
<evidence type="ECO:0000259" key="4">
    <source>
        <dbReference type="Pfam" id="PF00149"/>
    </source>
</evidence>
<feature type="domain" description="Calcineurin-like phosphoesterase" evidence="4">
    <location>
        <begin position="631"/>
        <end position="845"/>
    </location>
</feature>
<dbReference type="InterPro" id="IPR008334">
    <property type="entry name" value="5'-Nucleotdase_C"/>
</dbReference>
<organism evidence="6 7">
    <name type="scientific">Talaromyces amestolkiae</name>
    <dbReference type="NCBI Taxonomy" id="1196081"/>
    <lineage>
        <taxon>Eukaryota</taxon>
        <taxon>Fungi</taxon>
        <taxon>Dikarya</taxon>
        <taxon>Ascomycota</taxon>
        <taxon>Pezizomycotina</taxon>
        <taxon>Eurotiomycetes</taxon>
        <taxon>Eurotiomycetidae</taxon>
        <taxon>Eurotiales</taxon>
        <taxon>Trichocomaceae</taxon>
        <taxon>Talaromyces</taxon>
        <taxon>Talaromyces sect. Talaromyces</taxon>
    </lineage>
</organism>
<dbReference type="Pfam" id="PF02872">
    <property type="entry name" value="5_nucleotid_C"/>
    <property type="match status" value="1"/>
</dbReference>
<dbReference type="PRINTS" id="PR01607">
    <property type="entry name" value="APYRASEFAMLY"/>
</dbReference>
<dbReference type="Proteomes" id="UP000249363">
    <property type="component" value="Unassembled WGS sequence"/>
</dbReference>
<dbReference type="SUPFAM" id="SSF56300">
    <property type="entry name" value="Metallo-dependent phosphatases"/>
    <property type="match status" value="1"/>
</dbReference>
<reference evidence="6 7" key="1">
    <citation type="journal article" date="2017" name="Biotechnol. Biofuels">
        <title>Differential beta-glucosidase expression as a function of carbon source availability in Talaromyces amestolkiae: a genomic and proteomic approach.</title>
        <authorList>
            <person name="de Eugenio L.I."/>
            <person name="Mendez-Liter J.A."/>
            <person name="Nieto-Dominguez M."/>
            <person name="Alonso L."/>
            <person name="Gil-Munoz J."/>
            <person name="Barriuso J."/>
            <person name="Prieto A."/>
            <person name="Martinez M.J."/>
        </authorList>
    </citation>
    <scope>NUCLEOTIDE SEQUENCE [LARGE SCALE GENOMIC DNA]</scope>
    <source>
        <strain evidence="6 7">CIB</strain>
    </source>
</reference>
<feature type="domain" description="5'-Nucleotidase C-terminal" evidence="5">
    <location>
        <begin position="918"/>
        <end position="1070"/>
    </location>
</feature>
<evidence type="ECO:0000256" key="3">
    <source>
        <dbReference type="SAM" id="MobiDB-lite"/>
    </source>
</evidence>
<evidence type="ECO:0000259" key="5">
    <source>
        <dbReference type="Pfam" id="PF02872"/>
    </source>
</evidence>
<feature type="compositionally biased region" description="Basic residues" evidence="3">
    <location>
        <begin position="1178"/>
        <end position="1207"/>
    </location>
</feature>
<sequence>MATPMLDQFLAGVADLVSKRQGENLQDYLQVVPEQMRDGYRHMAVELQNTYPKGAGDDALLKRCEALVPKSADGTTWPAFPLFIRSYLAYLRDGNVSNLLEAYKALSGLLNQCLQALGDTQMGAIVLRTVVYLSQIVAGLAMTLERNPQLLAQLRLDRPQDAFERTSLVEDAANVVREGFIKCLSDRGGAAGPKGKPEGKRAGIYLMANHCLKLLHKCGKLRSADTIFKSISAQSPPLEYYPAAHRVTYLYYLGRYLFANNNFYLAQNALQEAYNQCHIQCLKQKRLILTYLISSNIIMGRFPSLQLLQKPEAQGLYDVFYPVCLIIRSGDYLAFRKHFDVGSSTGQWFLQKGLLYQMRNRCEVLVWRSLIRKVFILGGFHGDPSAARGPPPILHLSKVETAVRLLQRRHGMSASSDVSETKSSEINFITIRLPDDSDYDGIAGFVLNTSDPEVDDYLFSQEYYDENGEMIKNSGGQPVPGPEYGQYTESLDDLYPEIYGRYTETDNTPKLLQEIESIVASLIKQNLLGGYLTHNPARFVIPGAKHVGAMAKGFPNIWQTISSQQHNYGENVPAWIIAKQPLPTQAAFPAIGAPGGGRVINLKGAKAVAPENNEGLTITYSSGRDGAPDLRLIHYNDVYHVEPGSSDPIGGVERFQTVMKDYRTAPQYKGLSDLITLFSGDVFNPSLESTVTKGQHMIPFLNKIGTDVACIGNHDLDFGVAQFRHLRSQCKFPWLLANVLDPALGDDVPLANCEKTVMLTSSNGIKIGIIGLGEREWLGTINSLPPDLIYKSASQTAIELVPELRKQGAEIVIALTHQREPNDIKLAEKVPAGLIDIILGGHDHFYAHSLINNTHILRSGTDFRQLSYIEAFRKPDSKGWDFNITRRDIVRSIPVDPDCQVLVDKLTSTLKAKLEKPVGYTASPLDGRFTTVRTRESNLGNFICDLMRFYYDADCAIMAGGTIRGDQVYPPGLLRLKDVLNCFPFEDPVVVIKVTGRDLVEALENGVSQLPALEGRFPQVSNITFEYSASSPPGSRVNWVKVGKKPVDYKKKYTLATRGYMARGKDGYTSLLVQSEGGEVEEVVSEENGMLISAILRQYFLSLKVMGKWRRMSVSLHKHWDSVHSRLHAQIGGSWIKTPSPAVERREPNMLNNDPFNSATTATHPKTTTTTTTMFERRIHHTHKKNKPRPHLRRYGRYYEPRRHHTHAGTSISRTSTPLSIYSSDDSSISRQSVDSHLDSDSDSEPEILVSTHEETNYITTTATSPAEEEQRIRLARKVLKKWMRLAGVQGKTGVVDEAGDEFTPPWTLGIAPRCEGRILVRTRVVEDGGAGLGEGKRTENINGGSVPIH</sequence>
<protein>
    <submittedName>
        <fullName evidence="6">Uncharacterized protein</fullName>
    </submittedName>
</protein>
<feature type="compositionally biased region" description="Low complexity" evidence="3">
    <location>
        <begin position="1160"/>
        <end position="1173"/>
    </location>
</feature>
<comment type="similarity">
    <text evidence="1">Belongs to the 5'-nucleotidase family.</text>
</comment>
<feature type="compositionally biased region" description="Low complexity" evidence="3">
    <location>
        <begin position="1216"/>
        <end position="1233"/>
    </location>
</feature>
<keyword evidence="2" id="KW-0732">Signal</keyword>
<accession>A0A364KSN3</accession>
<evidence type="ECO:0000313" key="6">
    <source>
        <dbReference type="EMBL" id="RAO66557.1"/>
    </source>
</evidence>
<dbReference type="EMBL" id="MIKG01000003">
    <property type="protein sequence ID" value="RAO66557.1"/>
    <property type="molecule type" value="Genomic_DNA"/>
</dbReference>
<dbReference type="GO" id="GO:0016787">
    <property type="term" value="F:hydrolase activity"/>
    <property type="evidence" value="ECO:0007669"/>
    <property type="project" value="InterPro"/>
</dbReference>
<evidence type="ECO:0000313" key="7">
    <source>
        <dbReference type="Proteomes" id="UP000249363"/>
    </source>
</evidence>
<name>A0A364KSN3_TALAM</name>
<dbReference type="RefSeq" id="XP_040731074.1">
    <property type="nucleotide sequence ID" value="XM_040874729.1"/>
</dbReference>
<dbReference type="PANTHER" id="PTHR11575:SF48">
    <property type="entry name" value="5'-NUCLEOTIDASE"/>
    <property type="match status" value="1"/>
</dbReference>
<dbReference type="GO" id="GO:0009166">
    <property type="term" value="P:nucleotide catabolic process"/>
    <property type="evidence" value="ECO:0007669"/>
    <property type="project" value="InterPro"/>
</dbReference>
<dbReference type="SUPFAM" id="SSF55816">
    <property type="entry name" value="5'-nucleotidase (syn. UDP-sugar hydrolase), C-terminal domain"/>
    <property type="match status" value="1"/>
</dbReference>
<dbReference type="Pfam" id="PF00149">
    <property type="entry name" value="Metallophos"/>
    <property type="match status" value="1"/>
</dbReference>
<dbReference type="GeneID" id="63791786"/>
<dbReference type="Gene3D" id="3.90.780.10">
    <property type="entry name" value="5'-Nucleotidase, C-terminal domain"/>
    <property type="match status" value="1"/>
</dbReference>
<dbReference type="Gene3D" id="3.60.21.10">
    <property type="match status" value="1"/>
</dbReference>
<dbReference type="PANTHER" id="PTHR11575">
    <property type="entry name" value="5'-NUCLEOTIDASE-RELATED"/>
    <property type="match status" value="1"/>
</dbReference>